<feature type="compositionally biased region" description="Basic and acidic residues" evidence="1">
    <location>
        <begin position="43"/>
        <end position="70"/>
    </location>
</feature>
<keyword evidence="3" id="KW-1185">Reference proteome</keyword>
<organism evidence="2 3">
    <name type="scientific">Cardiocondyla obscurior</name>
    <dbReference type="NCBI Taxonomy" id="286306"/>
    <lineage>
        <taxon>Eukaryota</taxon>
        <taxon>Metazoa</taxon>
        <taxon>Ecdysozoa</taxon>
        <taxon>Arthropoda</taxon>
        <taxon>Hexapoda</taxon>
        <taxon>Insecta</taxon>
        <taxon>Pterygota</taxon>
        <taxon>Neoptera</taxon>
        <taxon>Endopterygota</taxon>
        <taxon>Hymenoptera</taxon>
        <taxon>Apocrita</taxon>
        <taxon>Aculeata</taxon>
        <taxon>Formicoidea</taxon>
        <taxon>Formicidae</taxon>
        <taxon>Myrmicinae</taxon>
        <taxon>Cardiocondyla</taxon>
    </lineage>
</organism>
<comment type="caution">
    <text evidence="2">The sequence shown here is derived from an EMBL/GenBank/DDBJ whole genome shotgun (WGS) entry which is preliminary data.</text>
</comment>
<dbReference type="AlphaFoldDB" id="A0AAW2GDJ1"/>
<feature type="compositionally biased region" description="Basic residues" evidence="1">
    <location>
        <begin position="71"/>
        <end position="87"/>
    </location>
</feature>
<feature type="region of interest" description="Disordered" evidence="1">
    <location>
        <begin position="26"/>
        <end position="94"/>
    </location>
</feature>
<evidence type="ECO:0000313" key="2">
    <source>
        <dbReference type="EMBL" id="KAL0126276.1"/>
    </source>
</evidence>
<reference evidence="2 3" key="1">
    <citation type="submission" date="2023-03" db="EMBL/GenBank/DDBJ databases">
        <title>High recombination rates correlate with genetic variation in Cardiocondyla obscurior ants.</title>
        <authorList>
            <person name="Errbii M."/>
        </authorList>
    </citation>
    <scope>NUCLEOTIDE SEQUENCE [LARGE SCALE GENOMIC DNA]</scope>
    <source>
        <strain evidence="2">Alpha-2009</strain>
        <tissue evidence="2">Whole body</tissue>
    </source>
</reference>
<dbReference type="Proteomes" id="UP001430953">
    <property type="component" value="Unassembled WGS sequence"/>
</dbReference>
<dbReference type="EMBL" id="JADYXP020000004">
    <property type="protein sequence ID" value="KAL0126276.1"/>
    <property type="molecule type" value="Genomic_DNA"/>
</dbReference>
<proteinExistence type="predicted"/>
<name>A0AAW2GDJ1_9HYME</name>
<evidence type="ECO:0000256" key="1">
    <source>
        <dbReference type="SAM" id="MobiDB-lite"/>
    </source>
</evidence>
<protein>
    <submittedName>
        <fullName evidence="2">Uncharacterized protein</fullName>
    </submittedName>
</protein>
<sequence>MDINPCNVIDRILGHPSRVVAANASIPTADSRRAKTKKWMQGDGERAERRSINQSLRREKVTGEVGENRHGFNKFLRRAKNKKKKEKERKDRRA</sequence>
<accession>A0AAW2GDJ1</accession>
<evidence type="ECO:0000313" key="3">
    <source>
        <dbReference type="Proteomes" id="UP001430953"/>
    </source>
</evidence>
<gene>
    <name evidence="2" type="ORF">PUN28_004995</name>
</gene>